<sequence>MEKWSVDQTAGTFFLKIHSLTFSHYLKPKKKKDWAKSWVAEIHKDIVVAAFKNNQLDGKKFTSFVLCVDDLSSLGIPKIAAAQIFNAYYTIRSKQIMSSPNKNYYYAKKVMIHLHGHSGFQVGGLHFASGGRPLIENDVFLFITLRRHNFFADDVLVHNKGLMGPDIRSRQIVKTTDKSPFKYYKVFPGLNYEGTCKNRSCDAYGQKVITERGFGDKIYPLYEEIEEKINCPGCKQSYEVDCYNLFECRATITYTLEKSKTKRTDQLEATEDNIVVLGEGKKKIEYGFLALTVTEL</sequence>
<protein>
    <submittedName>
        <fullName evidence="1">Uncharacterized protein</fullName>
    </submittedName>
</protein>
<evidence type="ECO:0000313" key="1">
    <source>
        <dbReference type="EMBL" id="ETO23644.1"/>
    </source>
</evidence>
<proteinExistence type="predicted"/>
<keyword evidence="2" id="KW-1185">Reference proteome</keyword>
<name>X6NCZ5_RETFI</name>
<gene>
    <name evidence="1" type="ORF">RFI_13534</name>
</gene>
<dbReference type="EMBL" id="ASPP01009791">
    <property type="protein sequence ID" value="ETO23644.1"/>
    <property type="molecule type" value="Genomic_DNA"/>
</dbReference>
<dbReference type="Proteomes" id="UP000023152">
    <property type="component" value="Unassembled WGS sequence"/>
</dbReference>
<dbReference type="AlphaFoldDB" id="X6NCZ5"/>
<reference evidence="1 2" key="1">
    <citation type="journal article" date="2013" name="Curr. Biol.">
        <title>The Genome of the Foraminiferan Reticulomyxa filosa.</title>
        <authorList>
            <person name="Glockner G."/>
            <person name="Hulsmann N."/>
            <person name="Schleicher M."/>
            <person name="Noegel A.A."/>
            <person name="Eichinger L."/>
            <person name="Gallinger C."/>
            <person name="Pawlowski J."/>
            <person name="Sierra R."/>
            <person name="Euteneuer U."/>
            <person name="Pillet L."/>
            <person name="Moustafa A."/>
            <person name="Platzer M."/>
            <person name="Groth M."/>
            <person name="Szafranski K."/>
            <person name="Schliwa M."/>
        </authorList>
    </citation>
    <scope>NUCLEOTIDE SEQUENCE [LARGE SCALE GENOMIC DNA]</scope>
</reference>
<comment type="caution">
    <text evidence="1">The sequence shown here is derived from an EMBL/GenBank/DDBJ whole genome shotgun (WGS) entry which is preliminary data.</text>
</comment>
<dbReference type="OrthoDB" id="428577at2759"/>
<organism evidence="1 2">
    <name type="scientific">Reticulomyxa filosa</name>
    <dbReference type="NCBI Taxonomy" id="46433"/>
    <lineage>
        <taxon>Eukaryota</taxon>
        <taxon>Sar</taxon>
        <taxon>Rhizaria</taxon>
        <taxon>Retaria</taxon>
        <taxon>Foraminifera</taxon>
        <taxon>Monothalamids</taxon>
        <taxon>Reticulomyxidae</taxon>
        <taxon>Reticulomyxa</taxon>
    </lineage>
</organism>
<accession>X6NCZ5</accession>
<evidence type="ECO:0000313" key="2">
    <source>
        <dbReference type="Proteomes" id="UP000023152"/>
    </source>
</evidence>